<protein>
    <submittedName>
        <fullName evidence="1">Uncharacterized protein</fullName>
    </submittedName>
</protein>
<comment type="caution">
    <text evidence="1">The sequence shown here is derived from an EMBL/GenBank/DDBJ whole genome shotgun (WGS) entry which is preliminary data.</text>
</comment>
<name>A0A7Y9J1E2_9ACTN</name>
<dbReference type="RefSeq" id="WP_179752355.1">
    <property type="nucleotide sequence ID" value="NZ_BAAAGN010000001.1"/>
</dbReference>
<gene>
    <name evidence="1" type="ORF">BJ968_002514</name>
</gene>
<organism evidence="1 2">
    <name type="scientific">Kineococcus aurantiacus</name>
    <dbReference type="NCBI Taxonomy" id="37633"/>
    <lineage>
        <taxon>Bacteria</taxon>
        <taxon>Bacillati</taxon>
        <taxon>Actinomycetota</taxon>
        <taxon>Actinomycetes</taxon>
        <taxon>Kineosporiales</taxon>
        <taxon>Kineosporiaceae</taxon>
        <taxon>Kineococcus</taxon>
    </lineage>
</organism>
<sequence>MGVSIFEGHPDDLWGGHDWEHWWSCLRPAQREQLLDLAWGDEPVPLVGERLTRLRGATYPQVEETRYNGRHGTFTRHLATDDFLVFLQEKRNEPDRLR</sequence>
<accession>A0A7Y9J1E2</accession>
<dbReference type="EMBL" id="JACCBB010000001">
    <property type="protein sequence ID" value="NYD22974.1"/>
    <property type="molecule type" value="Genomic_DNA"/>
</dbReference>
<evidence type="ECO:0000313" key="1">
    <source>
        <dbReference type="EMBL" id="NYD22974.1"/>
    </source>
</evidence>
<evidence type="ECO:0000313" key="2">
    <source>
        <dbReference type="Proteomes" id="UP000521922"/>
    </source>
</evidence>
<dbReference type="Proteomes" id="UP000521922">
    <property type="component" value="Unassembled WGS sequence"/>
</dbReference>
<keyword evidence="2" id="KW-1185">Reference proteome</keyword>
<proteinExistence type="predicted"/>
<reference evidence="1 2" key="1">
    <citation type="submission" date="2020-07" db="EMBL/GenBank/DDBJ databases">
        <title>Sequencing the genomes of 1000 actinobacteria strains.</title>
        <authorList>
            <person name="Klenk H.-P."/>
        </authorList>
    </citation>
    <scope>NUCLEOTIDE SEQUENCE [LARGE SCALE GENOMIC DNA]</scope>
    <source>
        <strain evidence="1 2">DSM 7487</strain>
    </source>
</reference>
<dbReference type="AlphaFoldDB" id="A0A7Y9J1E2"/>